<evidence type="ECO:0000256" key="5">
    <source>
        <dbReference type="ARBA" id="ARBA00022989"/>
    </source>
</evidence>
<evidence type="ECO:0000256" key="4">
    <source>
        <dbReference type="ARBA" id="ARBA00022824"/>
    </source>
</evidence>
<evidence type="ECO:0000256" key="8">
    <source>
        <dbReference type="ARBA" id="ARBA00023136"/>
    </source>
</evidence>
<evidence type="ECO:0000256" key="9">
    <source>
        <dbReference type="ARBA" id="ARBA00023163"/>
    </source>
</evidence>
<feature type="compositionally biased region" description="Low complexity" evidence="12">
    <location>
        <begin position="522"/>
        <end position="536"/>
    </location>
</feature>
<comment type="subcellular location">
    <subcellularLocation>
        <location evidence="2">Endoplasmic reticulum membrane</location>
        <topology evidence="2">Multi-pass membrane protein</topology>
    </subcellularLocation>
    <subcellularLocation>
        <location evidence="1">Nucleus</location>
    </subcellularLocation>
</comment>
<reference evidence="14" key="1">
    <citation type="submission" date="2018-01" db="EMBL/GenBank/DDBJ databases">
        <title>An insight into the sialome of Amazonian anophelines.</title>
        <authorList>
            <person name="Ribeiro J.M."/>
            <person name="Scarpassa V."/>
            <person name="Calvo E."/>
        </authorList>
    </citation>
    <scope>NUCLEOTIDE SEQUENCE</scope>
    <source>
        <tissue evidence="14">Salivary glands</tissue>
    </source>
</reference>
<keyword evidence="7" id="KW-0238">DNA-binding</keyword>
<keyword evidence="4" id="KW-0256">Endoplasmic reticulum</keyword>
<dbReference type="GO" id="GO:0005789">
    <property type="term" value="C:endoplasmic reticulum membrane"/>
    <property type="evidence" value="ECO:0007669"/>
    <property type="project" value="UniProtKB-SubCell"/>
</dbReference>
<name>A0A2M4B9V0_9DIPT</name>
<evidence type="ECO:0000256" key="3">
    <source>
        <dbReference type="ARBA" id="ARBA00022692"/>
    </source>
</evidence>
<dbReference type="PROSITE" id="PS50888">
    <property type="entry name" value="BHLH"/>
    <property type="match status" value="1"/>
</dbReference>
<keyword evidence="3" id="KW-0812">Transmembrane</keyword>
<evidence type="ECO:0000256" key="12">
    <source>
        <dbReference type="SAM" id="MobiDB-lite"/>
    </source>
</evidence>
<proteinExistence type="predicted"/>
<keyword evidence="9" id="KW-0804">Transcription</keyword>
<feature type="region of interest" description="Disordered" evidence="12">
    <location>
        <begin position="507"/>
        <end position="553"/>
    </location>
</feature>
<evidence type="ECO:0000256" key="1">
    <source>
        <dbReference type="ARBA" id="ARBA00004123"/>
    </source>
</evidence>
<keyword evidence="11" id="KW-0175">Coiled coil</keyword>
<feature type="region of interest" description="Disordered" evidence="12">
    <location>
        <begin position="73"/>
        <end position="98"/>
    </location>
</feature>
<evidence type="ECO:0000256" key="7">
    <source>
        <dbReference type="ARBA" id="ARBA00023125"/>
    </source>
</evidence>
<dbReference type="PANTHER" id="PTHR46062:SF1">
    <property type="entry name" value="LP12374P"/>
    <property type="match status" value="1"/>
</dbReference>
<dbReference type="GO" id="GO:0005634">
    <property type="term" value="C:nucleus"/>
    <property type="evidence" value="ECO:0007669"/>
    <property type="project" value="UniProtKB-SubCell"/>
</dbReference>
<accession>A0A2M4B9V0</accession>
<dbReference type="GO" id="GO:0000981">
    <property type="term" value="F:DNA-binding transcription factor activity, RNA polymerase II-specific"/>
    <property type="evidence" value="ECO:0007669"/>
    <property type="project" value="TreeGrafter"/>
</dbReference>
<organism evidence="14">
    <name type="scientific">Anopheles marajoara</name>
    <dbReference type="NCBI Taxonomy" id="58244"/>
    <lineage>
        <taxon>Eukaryota</taxon>
        <taxon>Metazoa</taxon>
        <taxon>Ecdysozoa</taxon>
        <taxon>Arthropoda</taxon>
        <taxon>Hexapoda</taxon>
        <taxon>Insecta</taxon>
        <taxon>Pterygota</taxon>
        <taxon>Neoptera</taxon>
        <taxon>Endopterygota</taxon>
        <taxon>Diptera</taxon>
        <taxon>Nematocera</taxon>
        <taxon>Culicoidea</taxon>
        <taxon>Culicidae</taxon>
        <taxon>Anophelinae</taxon>
        <taxon>Anopheles</taxon>
    </lineage>
</organism>
<evidence type="ECO:0000259" key="13">
    <source>
        <dbReference type="PROSITE" id="PS50888"/>
    </source>
</evidence>
<keyword evidence="5" id="KW-1133">Transmembrane helix</keyword>
<protein>
    <submittedName>
        <fullName evidence="14">Putative sterol regulatory element-binding protein 1</fullName>
    </submittedName>
</protein>
<dbReference type="InterPro" id="IPR036638">
    <property type="entry name" value="HLH_DNA-bd_sf"/>
</dbReference>
<evidence type="ECO:0000256" key="11">
    <source>
        <dbReference type="SAM" id="Coils"/>
    </source>
</evidence>
<sequence>MDQDRAWSDPFQSPGMFYPNSVYKEDELDMNDISDIGDITDMYQLNEEKLLNMMGEDFLSNYSWDEPMGDTAANAANSNSNSSSSGGSSSSTAAAAPAASDSIKEEAFGKVEVTTTVPGGVFQPAAPSSELTFLPMVSTPEPVLVKNEPVSREETLTNLKAHRVPMQQARQPQQQQPILPATTTTTLQPIAPHPLEPQQQQQVQVQSALTNHHVAAGTPVILTQNRPTIAPAAGTAGNAPQTILVHSARPATIGHHHPYAKKIAPATAQTLLTNGMANVRVQNLLATGNGQPLGVAAGCGMQQLFALQTGDKPPVFLQTNTPLIYTNAHTLTAAATTTAVATASGDTVTVNPANQANLHTLVNTLSGPILTAGIPVMLDAPPQPQAAPVLPPATGDGRVPKMQLNRLQPAVPKVKEVKRSAHNAIERRYRTSINSCIVELKNMVVGVDAKLNKSAILRKAIDHIRHLQKQNHALKQENMAFKLRLSSDQKQSLKDLLVAANSGGGGGDLLTGPITPPRSDESNPSSSPAHSDSNSMPPSPYGGSGTHSSASPIGDELLDDEMLQLSGGLPMGMSPHARLTLCMVMLTVFVVNPFASLLSLTAPGGLLQGDDGDGDGGPTGRRILAFEESFSWSRLSSSLLLLLVNFLFLGGCLVRMLVYGDPILWPRSSASNDYWQHKRQSDLEFKRGNAAEAYREAKRCLHAFGLSLPSTRLECLSATGWQFVRMFFHRLYIGRWLSRRTGGLFKPEAQRRHALHSARELALLYHRLNQLHLVTDQPDANGLMMSLCAVNMAEASASVLSIDDTIEIYLLAALRVKRSYPRLLHYFCRYYLAKARQLAGDQAGSARFGWLFTDYGFQFVTEHQFRYEERAEQHESSAAPFTRLCNRADPIEYVMRSYRLHLLQRALQGLVGSDSAGARTQSNARGAGIELIKDRSKEHSGKLIDTDGDGGVAGAGVGVGGAADEDKPVSSASVSASTSSTSSALSSASSSSSSEASSPNSEILHLTALLKDTLVRTEKPIAFSACQVHGSDCLDQLAHWWSNLLSVAAYWLLGEEGDELVESLYAQVESFPLELQNCEDPLPRALLVAFHAKRGLITKADECWSILEDCNESSRYLEDSLTGNLCKTPSRLKLLAQLLACDWLLECRTTLWELETDMRYTALQDYPPRTVPGPVLAAFQTDLNLLRLVTSKFPLAQSRVYLYEAICRLMAGAAPGPTQQLLDRSLRQRNCRSSMICGKDRSGQLEGGRERAAALYVACKHLPAPCLSSPGERAGMLEEAAKTLERIGDKKRLQQCYKLMKSLSSGSVTN</sequence>
<dbReference type="InterPro" id="IPR011598">
    <property type="entry name" value="bHLH_dom"/>
</dbReference>
<dbReference type="SUPFAM" id="SSF47459">
    <property type="entry name" value="HLH, helix-loop-helix DNA-binding domain"/>
    <property type="match status" value="1"/>
</dbReference>
<dbReference type="SMART" id="SM00353">
    <property type="entry name" value="HLH"/>
    <property type="match status" value="1"/>
</dbReference>
<keyword evidence="10" id="KW-0539">Nucleus</keyword>
<feature type="domain" description="BHLH" evidence="13">
    <location>
        <begin position="417"/>
        <end position="467"/>
    </location>
</feature>
<dbReference type="Pfam" id="PF00010">
    <property type="entry name" value="HLH"/>
    <property type="match status" value="1"/>
</dbReference>
<dbReference type="GO" id="GO:0046983">
    <property type="term" value="F:protein dimerization activity"/>
    <property type="evidence" value="ECO:0007669"/>
    <property type="project" value="InterPro"/>
</dbReference>
<evidence type="ECO:0000256" key="10">
    <source>
        <dbReference type="ARBA" id="ARBA00023242"/>
    </source>
</evidence>
<evidence type="ECO:0000256" key="2">
    <source>
        <dbReference type="ARBA" id="ARBA00004477"/>
    </source>
</evidence>
<keyword evidence="8" id="KW-0472">Membrane</keyword>
<feature type="coiled-coil region" evidence="11">
    <location>
        <begin position="457"/>
        <end position="484"/>
    </location>
</feature>
<dbReference type="EMBL" id="GGFJ01000672">
    <property type="protein sequence ID" value="MBW49813.1"/>
    <property type="molecule type" value="Transcribed_RNA"/>
</dbReference>
<feature type="region of interest" description="Disordered" evidence="12">
    <location>
        <begin position="955"/>
        <end position="976"/>
    </location>
</feature>
<dbReference type="Gene3D" id="4.10.280.10">
    <property type="entry name" value="Helix-loop-helix DNA-binding domain"/>
    <property type="match status" value="1"/>
</dbReference>
<evidence type="ECO:0000313" key="14">
    <source>
        <dbReference type="EMBL" id="MBW49813.1"/>
    </source>
</evidence>
<dbReference type="PANTHER" id="PTHR46062">
    <property type="entry name" value="STEROL REGULATORY ELEMENT-BINDING PROTEIN"/>
    <property type="match status" value="1"/>
</dbReference>
<keyword evidence="6" id="KW-0805">Transcription regulation</keyword>
<dbReference type="GO" id="GO:0000978">
    <property type="term" value="F:RNA polymerase II cis-regulatory region sequence-specific DNA binding"/>
    <property type="evidence" value="ECO:0007669"/>
    <property type="project" value="TreeGrafter"/>
</dbReference>
<dbReference type="CDD" id="cd11394">
    <property type="entry name" value="bHLHzip_SREBP"/>
    <property type="match status" value="1"/>
</dbReference>
<evidence type="ECO:0000256" key="6">
    <source>
        <dbReference type="ARBA" id="ARBA00023015"/>
    </source>
</evidence>